<dbReference type="InterPro" id="IPR014284">
    <property type="entry name" value="RNA_pol_sigma-70_dom"/>
</dbReference>
<dbReference type="PANTHER" id="PTHR43133">
    <property type="entry name" value="RNA POLYMERASE ECF-TYPE SIGMA FACTO"/>
    <property type="match status" value="1"/>
</dbReference>
<dbReference type="CDD" id="cd06171">
    <property type="entry name" value="Sigma70_r4"/>
    <property type="match status" value="1"/>
</dbReference>
<dbReference type="Proteomes" id="UP000620327">
    <property type="component" value="Unassembled WGS sequence"/>
</dbReference>
<dbReference type="GO" id="GO:0003677">
    <property type="term" value="F:DNA binding"/>
    <property type="evidence" value="ECO:0007669"/>
    <property type="project" value="InterPro"/>
</dbReference>
<dbReference type="InterPro" id="IPR013249">
    <property type="entry name" value="RNA_pol_sigma70_r4_t2"/>
</dbReference>
<keyword evidence="2" id="KW-0805">Transcription regulation</keyword>
<evidence type="ECO:0000256" key="4">
    <source>
        <dbReference type="ARBA" id="ARBA00023163"/>
    </source>
</evidence>
<dbReference type="InterPro" id="IPR036388">
    <property type="entry name" value="WH-like_DNA-bd_sf"/>
</dbReference>
<evidence type="ECO:0000259" key="6">
    <source>
        <dbReference type="Pfam" id="PF04542"/>
    </source>
</evidence>
<evidence type="ECO:0000313" key="8">
    <source>
        <dbReference type="EMBL" id="MBC5768875.1"/>
    </source>
</evidence>
<evidence type="ECO:0000256" key="1">
    <source>
        <dbReference type="ARBA" id="ARBA00010641"/>
    </source>
</evidence>
<dbReference type="InterPro" id="IPR013324">
    <property type="entry name" value="RNA_pol_sigma_r3/r4-like"/>
</dbReference>
<proteinExistence type="inferred from homology"/>
<evidence type="ECO:0000256" key="5">
    <source>
        <dbReference type="SAM" id="MobiDB-lite"/>
    </source>
</evidence>
<dbReference type="AlphaFoldDB" id="A0A923S5S4"/>
<dbReference type="InterPro" id="IPR013325">
    <property type="entry name" value="RNA_pol_sigma_r2"/>
</dbReference>
<dbReference type="Gene3D" id="1.10.10.10">
    <property type="entry name" value="Winged helix-like DNA-binding domain superfamily/Winged helix DNA-binding domain"/>
    <property type="match status" value="1"/>
</dbReference>
<dbReference type="Gene3D" id="1.10.1740.10">
    <property type="match status" value="1"/>
</dbReference>
<dbReference type="SUPFAM" id="SSF88946">
    <property type="entry name" value="Sigma2 domain of RNA polymerase sigma factors"/>
    <property type="match status" value="1"/>
</dbReference>
<dbReference type="SUPFAM" id="SSF88659">
    <property type="entry name" value="Sigma3 and sigma4 domains of RNA polymerase sigma factors"/>
    <property type="match status" value="1"/>
</dbReference>
<evidence type="ECO:0000313" key="9">
    <source>
        <dbReference type="Proteomes" id="UP000620327"/>
    </source>
</evidence>
<reference evidence="8" key="1">
    <citation type="submission" date="2020-08" db="EMBL/GenBank/DDBJ databases">
        <title>Genome public.</title>
        <authorList>
            <person name="Liu C."/>
            <person name="Sun Q."/>
        </authorList>
    </citation>
    <scope>NUCLEOTIDE SEQUENCE</scope>
    <source>
        <strain evidence="8">BX15</strain>
    </source>
</reference>
<feature type="region of interest" description="Disordered" evidence="5">
    <location>
        <begin position="92"/>
        <end position="112"/>
    </location>
</feature>
<evidence type="ECO:0000256" key="2">
    <source>
        <dbReference type="ARBA" id="ARBA00023015"/>
    </source>
</evidence>
<dbReference type="EMBL" id="JACOQI010000001">
    <property type="protein sequence ID" value="MBC5768875.1"/>
    <property type="molecule type" value="Genomic_DNA"/>
</dbReference>
<protein>
    <submittedName>
        <fullName evidence="8">Sigma-70 family RNA polymerase sigma factor</fullName>
    </submittedName>
</protein>
<dbReference type="Pfam" id="PF08281">
    <property type="entry name" value="Sigma70_r4_2"/>
    <property type="match status" value="1"/>
</dbReference>
<keyword evidence="9" id="KW-1185">Reference proteome</keyword>
<dbReference type="Pfam" id="PF04542">
    <property type="entry name" value="Sigma70_r2"/>
    <property type="match status" value="1"/>
</dbReference>
<dbReference type="GO" id="GO:0016987">
    <property type="term" value="F:sigma factor activity"/>
    <property type="evidence" value="ECO:0007669"/>
    <property type="project" value="UniProtKB-KW"/>
</dbReference>
<comment type="caution">
    <text evidence="8">The sequence shown here is derived from an EMBL/GenBank/DDBJ whole genome shotgun (WGS) entry which is preliminary data.</text>
</comment>
<dbReference type="InterPro" id="IPR007627">
    <property type="entry name" value="RNA_pol_sigma70_r2"/>
</dbReference>
<organism evidence="8 9">
    <name type="scientific">Dysosmobacter segnis</name>
    <dbReference type="NCBI Taxonomy" id="2763042"/>
    <lineage>
        <taxon>Bacteria</taxon>
        <taxon>Bacillati</taxon>
        <taxon>Bacillota</taxon>
        <taxon>Clostridia</taxon>
        <taxon>Eubacteriales</taxon>
        <taxon>Oscillospiraceae</taxon>
        <taxon>Dysosmobacter</taxon>
    </lineage>
</organism>
<dbReference type="GO" id="GO:0006352">
    <property type="term" value="P:DNA-templated transcription initiation"/>
    <property type="evidence" value="ECO:0007669"/>
    <property type="project" value="InterPro"/>
</dbReference>
<gene>
    <name evidence="8" type="ORF">H8Z83_00735</name>
</gene>
<dbReference type="InterPro" id="IPR039425">
    <property type="entry name" value="RNA_pol_sigma-70-like"/>
</dbReference>
<feature type="domain" description="RNA polymerase sigma factor 70 region 4 type 2" evidence="7">
    <location>
        <begin position="123"/>
        <end position="175"/>
    </location>
</feature>
<feature type="domain" description="RNA polymerase sigma-70 region 2" evidence="6">
    <location>
        <begin position="23"/>
        <end position="90"/>
    </location>
</feature>
<dbReference type="PANTHER" id="PTHR43133:SF51">
    <property type="entry name" value="RNA POLYMERASE SIGMA FACTOR"/>
    <property type="match status" value="1"/>
</dbReference>
<evidence type="ECO:0000259" key="7">
    <source>
        <dbReference type="Pfam" id="PF08281"/>
    </source>
</evidence>
<keyword evidence="3" id="KW-0731">Sigma factor</keyword>
<comment type="similarity">
    <text evidence="1">Belongs to the sigma-70 factor family. ECF subfamily.</text>
</comment>
<accession>A0A923S5S4</accession>
<sequence length="198" mass="22331">MNDQEHNLIQAARNGDQAAFGELVQQYQKRVFALAVRMCPTPELAEEAAQEAFLAAWQGLPFFRGDSAFATWLYRLTSNACVDLLRKENRHQGPSLDDETVSAEVPDPAPTPEKAVEQQELRRQIEAGLQTLSPEHREVLILREIQQLSYDEIADVLSLDLGTVKSRINRGRRQLREFLLKQGNFLSSAASNKTERGL</sequence>
<dbReference type="NCBIfam" id="TIGR02937">
    <property type="entry name" value="sigma70-ECF"/>
    <property type="match status" value="1"/>
</dbReference>
<keyword evidence="4" id="KW-0804">Transcription</keyword>
<dbReference type="RefSeq" id="WP_187013279.1">
    <property type="nucleotide sequence ID" value="NZ_JACOQI010000001.1"/>
</dbReference>
<evidence type="ECO:0000256" key="3">
    <source>
        <dbReference type="ARBA" id="ARBA00023082"/>
    </source>
</evidence>
<name>A0A923S5S4_9FIRM</name>